<dbReference type="GO" id="GO:0051537">
    <property type="term" value="F:2 iron, 2 sulfur cluster binding"/>
    <property type="evidence" value="ECO:0007669"/>
    <property type="project" value="UniProtKB-KW"/>
</dbReference>
<accession>A0A1I4GHU4</accession>
<evidence type="ECO:0000256" key="1">
    <source>
        <dbReference type="ARBA" id="ARBA00008751"/>
    </source>
</evidence>
<dbReference type="RefSeq" id="WP_091325994.1">
    <property type="nucleotide sequence ID" value="NZ_FOSW01000009.1"/>
</dbReference>
<dbReference type="SUPFAM" id="SSF55961">
    <property type="entry name" value="Bet v1-like"/>
    <property type="match status" value="1"/>
</dbReference>
<keyword evidence="5" id="KW-0560">Oxidoreductase</keyword>
<keyword evidence="11" id="KW-1185">Reference proteome</keyword>
<dbReference type="InterPro" id="IPR036922">
    <property type="entry name" value="Rieske_2Fe-2S_sf"/>
</dbReference>
<evidence type="ECO:0000259" key="9">
    <source>
        <dbReference type="PROSITE" id="PS51296"/>
    </source>
</evidence>
<dbReference type="PANTHER" id="PTHR43756:SF1">
    <property type="entry name" value="3-PHENYLPROPIONATE_CINNAMIC ACID DIOXYGENASE SUBUNIT ALPHA"/>
    <property type="match status" value="1"/>
</dbReference>
<dbReference type="GO" id="GO:0051213">
    <property type="term" value="F:dioxygenase activity"/>
    <property type="evidence" value="ECO:0007669"/>
    <property type="project" value="UniProtKB-KW"/>
</dbReference>
<organism evidence="10 11">
    <name type="scientific">Geodermatophilus ruber</name>
    <dbReference type="NCBI Taxonomy" id="504800"/>
    <lineage>
        <taxon>Bacteria</taxon>
        <taxon>Bacillati</taxon>
        <taxon>Actinomycetota</taxon>
        <taxon>Actinomycetes</taxon>
        <taxon>Geodermatophilales</taxon>
        <taxon>Geodermatophilaceae</taxon>
        <taxon>Geodermatophilus</taxon>
    </lineage>
</organism>
<dbReference type="AlphaFoldDB" id="A0A1I4GHU4"/>
<feature type="domain" description="Rieske" evidence="9">
    <location>
        <begin position="43"/>
        <end position="126"/>
    </location>
</feature>
<dbReference type="InterPro" id="IPR001663">
    <property type="entry name" value="Rng_hydr_dOase-A"/>
</dbReference>
<name>A0A1I4GHU4_9ACTN</name>
<dbReference type="InterPro" id="IPR017941">
    <property type="entry name" value="Rieske_2Fe-2S"/>
</dbReference>
<evidence type="ECO:0000313" key="11">
    <source>
        <dbReference type="Proteomes" id="UP000199152"/>
    </source>
</evidence>
<dbReference type="OrthoDB" id="5243643at2"/>
<dbReference type="STRING" id="504800.SAMN04488085_10920"/>
<evidence type="ECO:0000256" key="7">
    <source>
        <dbReference type="ARBA" id="ARBA00023014"/>
    </source>
</evidence>
<dbReference type="PANTHER" id="PTHR43756">
    <property type="entry name" value="CHOLINE MONOOXYGENASE, CHLOROPLASTIC"/>
    <property type="match status" value="1"/>
</dbReference>
<dbReference type="GO" id="GO:0016705">
    <property type="term" value="F:oxidoreductase activity, acting on paired donors, with incorporation or reduction of molecular oxygen"/>
    <property type="evidence" value="ECO:0007669"/>
    <property type="project" value="UniProtKB-ARBA"/>
</dbReference>
<keyword evidence="3" id="KW-0479">Metal-binding</keyword>
<keyword evidence="2" id="KW-0001">2Fe-2S</keyword>
<keyword evidence="7" id="KW-0411">Iron-sulfur</keyword>
<evidence type="ECO:0000313" key="10">
    <source>
        <dbReference type="EMBL" id="SFL29642.1"/>
    </source>
</evidence>
<reference evidence="10 11" key="1">
    <citation type="submission" date="2016-10" db="EMBL/GenBank/DDBJ databases">
        <authorList>
            <person name="de Groot N.N."/>
        </authorList>
    </citation>
    <scope>NUCLEOTIDE SEQUENCE [LARGE SCALE GENOMIC DNA]</scope>
    <source>
        <strain evidence="10 11">DSM 45317</strain>
    </source>
</reference>
<evidence type="ECO:0000256" key="5">
    <source>
        <dbReference type="ARBA" id="ARBA00023002"/>
    </source>
</evidence>
<evidence type="ECO:0000256" key="4">
    <source>
        <dbReference type="ARBA" id="ARBA00022964"/>
    </source>
</evidence>
<evidence type="ECO:0000256" key="6">
    <source>
        <dbReference type="ARBA" id="ARBA00023004"/>
    </source>
</evidence>
<dbReference type="Proteomes" id="UP000199152">
    <property type="component" value="Unassembled WGS sequence"/>
</dbReference>
<keyword evidence="8" id="KW-0520">NAD</keyword>
<dbReference type="InParanoid" id="A0A1I4GHU4"/>
<dbReference type="InterPro" id="IPR015879">
    <property type="entry name" value="Ring_hydroxy_dOase_asu_C_dom"/>
</dbReference>
<evidence type="ECO:0000256" key="3">
    <source>
        <dbReference type="ARBA" id="ARBA00022723"/>
    </source>
</evidence>
<dbReference type="InterPro" id="IPR015881">
    <property type="entry name" value="ARHD_Rieske_2Fe_2S"/>
</dbReference>
<dbReference type="Pfam" id="PF00848">
    <property type="entry name" value="Ring_hydroxyl_A"/>
    <property type="match status" value="1"/>
</dbReference>
<dbReference type="PROSITE" id="PS51296">
    <property type="entry name" value="RIESKE"/>
    <property type="match status" value="1"/>
</dbReference>
<dbReference type="Pfam" id="PF00355">
    <property type="entry name" value="Rieske"/>
    <property type="match status" value="1"/>
</dbReference>
<comment type="similarity">
    <text evidence="1">Belongs to the bacterial ring-hydroxylating dioxygenase alpha subunit family.</text>
</comment>
<dbReference type="Gene3D" id="2.102.10.10">
    <property type="entry name" value="Rieske [2Fe-2S] iron-sulphur domain"/>
    <property type="match status" value="1"/>
</dbReference>
<sequence>MAIADQTLHELVSLERGEVDRSIYSDPDIYEQEMKEIFGRSWLFLCHETQIPKRGDFVEAPMGRDNVLVVRQRDGSIKALLNTCAHRGNAVCRADEGNAKNFMCTYHGWTYDIAGNLVGVPGQKELYHDELDMSAHGLRGVAQLDTYKGFVFATSDPSAPPLAEFLGRTGRAGLDMIACQGDMEVIPGVQKFVIPCNWKFAVDNLFDWYHPQITHLSAMSLDMFANQAMPESKRVDIDGVATQEGAQLRLPGGPAGGDNVDELVFVDIFGHALAGPTRDTYVGVTGSDSWRDSEQAREALGPVARRAAGHTNIFPTLWINPAGGQISLRVPRGPFETEIWWYSFVPREAPPEHRALVLAMANHVFGPAGLLEQEDGENWNQSTMTTTGLASRRIPHVLKMNLGRGKVVNDVDSMDPPYIECGINEHGQLWTYAAWAQWMSGCSWDELRERTIPPAVL</sequence>
<dbReference type="PRINTS" id="PR00090">
    <property type="entry name" value="RNGDIOXGNASE"/>
</dbReference>
<evidence type="ECO:0000256" key="8">
    <source>
        <dbReference type="ARBA" id="ARBA00023027"/>
    </source>
</evidence>
<dbReference type="SUPFAM" id="SSF50022">
    <property type="entry name" value="ISP domain"/>
    <property type="match status" value="1"/>
</dbReference>
<keyword evidence="6" id="KW-0408">Iron</keyword>
<dbReference type="EMBL" id="FOSW01000009">
    <property type="protein sequence ID" value="SFL29642.1"/>
    <property type="molecule type" value="Genomic_DNA"/>
</dbReference>
<dbReference type="PROSITE" id="PS00570">
    <property type="entry name" value="RING_HYDROXYL_ALPHA"/>
    <property type="match status" value="1"/>
</dbReference>
<evidence type="ECO:0000256" key="2">
    <source>
        <dbReference type="ARBA" id="ARBA00022714"/>
    </source>
</evidence>
<dbReference type="GO" id="GO:0004497">
    <property type="term" value="F:monooxygenase activity"/>
    <property type="evidence" value="ECO:0007669"/>
    <property type="project" value="UniProtKB-ARBA"/>
</dbReference>
<dbReference type="GO" id="GO:0005506">
    <property type="term" value="F:iron ion binding"/>
    <property type="evidence" value="ECO:0007669"/>
    <property type="project" value="InterPro"/>
</dbReference>
<keyword evidence="4 10" id="KW-0223">Dioxygenase</keyword>
<dbReference type="Gene3D" id="3.90.380.10">
    <property type="entry name" value="Naphthalene 1,2-dioxygenase Alpha Subunit, Chain A, domain 1"/>
    <property type="match status" value="1"/>
</dbReference>
<protein>
    <submittedName>
        <fullName evidence="10">3-phenylpropionate/trans-cinnamate dioxygenase alpha subunit</fullName>
    </submittedName>
</protein>
<gene>
    <name evidence="10" type="ORF">SAMN04488085_10920</name>
</gene>
<proteinExistence type="inferred from homology"/>